<keyword evidence="1" id="KW-0175">Coiled coil</keyword>
<evidence type="ECO:0000256" key="1">
    <source>
        <dbReference type="SAM" id="Coils"/>
    </source>
</evidence>
<evidence type="ECO:0000313" key="4">
    <source>
        <dbReference type="Proteomes" id="UP000024942"/>
    </source>
</evidence>
<dbReference type="Gene3D" id="1.10.287.470">
    <property type="entry name" value="Helix hairpin bin"/>
    <property type="match status" value="1"/>
</dbReference>
<organism evidence="3 4">
    <name type="scientific">Hyphomonas oceanitis SCH89</name>
    <dbReference type="NCBI Taxonomy" id="1280953"/>
    <lineage>
        <taxon>Bacteria</taxon>
        <taxon>Pseudomonadati</taxon>
        <taxon>Pseudomonadota</taxon>
        <taxon>Alphaproteobacteria</taxon>
        <taxon>Hyphomonadales</taxon>
        <taxon>Hyphomonadaceae</taxon>
        <taxon>Hyphomonas</taxon>
    </lineage>
</organism>
<dbReference type="STRING" id="1280953.HOC_17926"/>
<dbReference type="Proteomes" id="UP000024942">
    <property type="component" value="Unassembled WGS sequence"/>
</dbReference>
<reference evidence="3 4" key="1">
    <citation type="journal article" date="2014" name="Antonie Van Leeuwenhoek">
        <title>Hyphomonas beringensis sp. nov. and Hyphomonas chukchiensis sp. nov., isolated from surface seawater of the Bering Sea and Chukchi Sea.</title>
        <authorList>
            <person name="Li C."/>
            <person name="Lai Q."/>
            <person name="Li G."/>
            <person name="Dong C."/>
            <person name="Wang J."/>
            <person name="Liao Y."/>
            <person name="Shao Z."/>
        </authorList>
    </citation>
    <scope>NUCLEOTIDE SEQUENCE [LARGE SCALE GENOMIC DNA]</scope>
    <source>
        <strain evidence="3 4">SCH89</strain>
    </source>
</reference>
<evidence type="ECO:0000259" key="2">
    <source>
        <dbReference type="Pfam" id="PF25954"/>
    </source>
</evidence>
<dbReference type="eggNOG" id="COG1566">
    <property type="taxonomic scope" value="Bacteria"/>
</dbReference>
<evidence type="ECO:0000313" key="3">
    <source>
        <dbReference type="EMBL" id="KDA00967.1"/>
    </source>
</evidence>
<proteinExistence type="predicted"/>
<dbReference type="PANTHER" id="PTHR30386">
    <property type="entry name" value="MEMBRANE FUSION SUBUNIT OF EMRAB-TOLC MULTIDRUG EFFLUX PUMP"/>
    <property type="match status" value="1"/>
</dbReference>
<dbReference type="OrthoDB" id="9811754at2"/>
<dbReference type="GO" id="GO:0055085">
    <property type="term" value="P:transmembrane transport"/>
    <property type="evidence" value="ECO:0007669"/>
    <property type="project" value="InterPro"/>
</dbReference>
<dbReference type="PATRIC" id="fig|1280953.3.peg.3590"/>
<dbReference type="RefSeq" id="WP_051625064.1">
    <property type="nucleotide sequence ID" value="NZ_ARYL01000041.1"/>
</dbReference>
<dbReference type="EMBL" id="ARYL01000041">
    <property type="protein sequence ID" value="KDA00967.1"/>
    <property type="molecule type" value="Genomic_DNA"/>
</dbReference>
<keyword evidence="4" id="KW-1185">Reference proteome</keyword>
<dbReference type="SUPFAM" id="SSF111369">
    <property type="entry name" value="HlyD-like secretion proteins"/>
    <property type="match status" value="2"/>
</dbReference>
<sequence length="411" mass="43105">MALKAFPSVPKVVEPTKEAEDTGTLANDTVEASAPAAPVNIRRYVMFAVAGLAVLFGLWKGVEWWNTGRFEVRTDNAYIRADITTVASKIQGYVSKVAVTDNQVVQAGDLLVVLEGGDYDARLAEAQAALSQAEAAAAQARAQVASMQSLEASAVADIAAQKDRVIEARAAEQSAKANAKIASEDFVRYTELTEKGHYPAAQLDTAHAKADAAKANADQAAAAITTQKSQLSVAQAGLGRARQDITAAEAAVAGADAQVEAARARVQAAQLDAGRAEIRAPISGVVANRVVSEGQLLSPGQQALSIVPVDQAYVVANFKETQVENMRPGQKVELHVDAYPDLKVEGTVQSLAPASGAQFSLIPQDTATGNFTKIVQRVPVRLAISKEALETGLMRPGLSVEAVVNVKPSKS</sequence>
<dbReference type="PRINTS" id="PR01490">
    <property type="entry name" value="RTXTOXIND"/>
</dbReference>
<dbReference type="InterPro" id="IPR050739">
    <property type="entry name" value="MFP"/>
</dbReference>
<gene>
    <name evidence="3" type="ORF">HOC_17926</name>
</gene>
<dbReference type="InterPro" id="IPR058792">
    <property type="entry name" value="Beta-barrel_RND_2"/>
</dbReference>
<dbReference type="PANTHER" id="PTHR30386:SF24">
    <property type="entry name" value="MULTIDRUG RESISTANCE EFFLUX PUMP"/>
    <property type="match status" value="1"/>
</dbReference>
<dbReference type="AlphaFoldDB" id="A0A059G292"/>
<dbReference type="Gene3D" id="2.40.50.100">
    <property type="match status" value="1"/>
</dbReference>
<protein>
    <submittedName>
        <fullName evidence="3">Multidrug resistance efflux protein</fullName>
    </submittedName>
</protein>
<dbReference type="Pfam" id="PF25954">
    <property type="entry name" value="Beta-barrel_RND_2"/>
    <property type="match status" value="1"/>
</dbReference>
<feature type="domain" description="CusB-like beta-barrel" evidence="2">
    <location>
        <begin position="314"/>
        <end position="354"/>
    </location>
</feature>
<feature type="coiled-coil region" evidence="1">
    <location>
        <begin position="123"/>
        <end position="150"/>
    </location>
</feature>
<accession>A0A059G292</accession>
<feature type="coiled-coil region" evidence="1">
    <location>
        <begin position="245"/>
        <end position="279"/>
    </location>
</feature>
<name>A0A059G292_9PROT</name>
<dbReference type="Gene3D" id="2.40.30.170">
    <property type="match status" value="1"/>
</dbReference>
<comment type="caution">
    <text evidence="3">The sequence shown here is derived from an EMBL/GenBank/DDBJ whole genome shotgun (WGS) entry which is preliminary data.</text>
</comment>